<dbReference type="OrthoDB" id="3190532at2"/>
<dbReference type="EMBL" id="QJVJ01000006">
    <property type="protein sequence ID" value="PYI53748.1"/>
    <property type="molecule type" value="Genomic_DNA"/>
</dbReference>
<evidence type="ECO:0000256" key="1">
    <source>
        <dbReference type="SAM" id="Phobius"/>
    </source>
</evidence>
<sequence length="237" mass="26119">MLRVLSTEWLKIRRKMIWFLIVLGPAGVVGLQAANYGLRYDYLMKRYAADPWGSLIDNVALLTVPTLFIGLAILASMTAGIEHQTNAWKQTLALPVKKSHVFLAKFALAMLLLFVSCSVLAVGTVLLGATLGFNPADAPYGLLLERSFYPYLAVMPFIALQTWLSVTMNNQAVPLTVGIVGTVFSMFASRFEDWMPYKWAYLQNAADNPLYSVLPGVALGLVVIGVGLLEFVRKDVK</sequence>
<keyword evidence="1" id="KW-0812">Transmembrane</keyword>
<proteinExistence type="predicted"/>
<evidence type="ECO:0000313" key="2">
    <source>
        <dbReference type="EMBL" id="PYI53748.1"/>
    </source>
</evidence>
<reference evidence="2 3" key="1">
    <citation type="submission" date="2018-05" db="EMBL/GenBank/DDBJ databases">
        <title>Paenibacillus flagellatus sp. nov., isolated from selenium mineral soil.</title>
        <authorList>
            <person name="Dai X."/>
        </authorList>
    </citation>
    <scope>NUCLEOTIDE SEQUENCE [LARGE SCALE GENOMIC DNA]</scope>
    <source>
        <strain evidence="2 3">DXL2</strain>
    </source>
</reference>
<keyword evidence="3" id="KW-1185">Reference proteome</keyword>
<accession>A0A2V5K3E7</accession>
<feature type="transmembrane region" description="Helical" evidence="1">
    <location>
        <begin position="211"/>
        <end position="232"/>
    </location>
</feature>
<protein>
    <submittedName>
        <fullName evidence="2">Permease</fullName>
    </submittedName>
</protein>
<comment type="caution">
    <text evidence="2">The sequence shown here is derived from an EMBL/GenBank/DDBJ whole genome shotgun (WGS) entry which is preliminary data.</text>
</comment>
<feature type="transmembrane region" description="Helical" evidence="1">
    <location>
        <begin position="58"/>
        <end position="81"/>
    </location>
</feature>
<gene>
    <name evidence="2" type="ORF">DLM86_14360</name>
</gene>
<feature type="transmembrane region" description="Helical" evidence="1">
    <location>
        <begin position="102"/>
        <end position="128"/>
    </location>
</feature>
<dbReference type="RefSeq" id="WP_110840738.1">
    <property type="nucleotide sequence ID" value="NZ_QJVJ01000006.1"/>
</dbReference>
<keyword evidence="1" id="KW-1133">Transmembrane helix</keyword>
<feature type="transmembrane region" description="Helical" evidence="1">
    <location>
        <begin position="148"/>
        <end position="166"/>
    </location>
</feature>
<feature type="transmembrane region" description="Helical" evidence="1">
    <location>
        <begin position="16"/>
        <end position="38"/>
    </location>
</feature>
<dbReference type="AlphaFoldDB" id="A0A2V5K3E7"/>
<dbReference type="CDD" id="cd21809">
    <property type="entry name" value="ABC-2_lan_permease-like"/>
    <property type="match status" value="1"/>
</dbReference>
<evidence type="ECO:0000313" key="3">
    <source>
        <dbReference type="Proteomes" id="UP000247476"/>
    </source>
</evidence>
<dbReference type="Proteomes" id="UP000247476">
    <property type="component" value="Unassembled WGS sequence"/>
</dbReference>
<name>A0A2V5K3E7_9BACL</name>
<feature type="transmembrane region" description="Helical" evidence="1">
    <location>
        <begin position="173"/>
        <end position="191"/>
    </location>
</feature>
<dbReference type="Pfam" id="PF12730">
    <property type="entry name" value="ABC2_membrane_4"/>
    <property type="match status" value="1"/>
</dbReference>
<keyword evidence="1" id="KW-0472">Membrane</keyword>
<organism evidence="2 3">
    <name type="scientific">Paenibacillus flagellatus</name>
    <dbReference type="NCBI Taxonomy" id="2211139"/>
    <lineage>
        <taxon>Bacteria</taxon>
        <taxon>Bacillati</taxon>
        <taxon>Bacillota</taxon>
        <taxon>Bacilli</taxon>
        <taxon>Bacillales</taxon>
        <taxon>Paenibacillaceae</taxon>
        <taxon>Paenibacillus</taxon>
    </lineage>
</organism>